<name>A0ABR9K6N8_9ACTN</name>
<dbReference type="SUPFAM" id="SSF54427">
    <property type="entry name" value="NTF2-like"/>
    <property type="match status" value="1"/>
</dbReference>
<evidence type="ECO:0000313" key="4">
    <source>
        <dbReference type="Proteomes" id="UP000661607"/>
    </source>
</evidence>
<gene>
    <name evidence="3" type="ORF">H4W81_000207</name>
</gene>
<accession>A0ABR9K6N8</accession>
<dbReference type="Proteomes" id="UP000661607">
    <property type="component" value="Unassembled WGS sequence"/>
</dbReference>
<feature type="domain" description="SnoaL-like" evidence="2">
    <location>
        <begin position="16"/>
        <end position="133"/>
    </location>
</feature>
<sequence length="157" mass="17588">MPTQREMDEAEIRGQIDKIIESLRARDLEGLKLVYATDIVSFDIDSQLQDVGLEAKLKNWAKVFSLFESVNYEIRDLTLTVGDEVAFGHAFGRLSGTLKGGPVTSGMWVRVSYGFRKIDGSWWITHDQVSVPLDVQSGKGMTDLEPDRQATTGDHLR</sequence>
<dbReference type="EMBL" id="JADBEF010000001">
    <property type="protein sequence ID" value="MBE1557428.1"/>
    <property type="molecule type" value="Genomic_DNA"/>
</dbReference>
<organism evidence="3 4">
    <name type="scientific">Nonomuraea africana</name>
    <dbReference type="NCBI Taxonomy" id="46171"/>
    <lineage>
        <taxon>Bacteria</taxon>
        <taxon>Bacillati</taxon>
        <taxon>Actinomycetota</taxon>
        <taxon>Actinomycetes</taxon>
        <taxon>Streptosporangiales</taxon>
        <taxon>Streptosporangiaceae</taxon>
        <taxon>Nonomuraea</taxon>
    </lineage>
</organism>
<dbReference type="Gene3D" id="3.10.450.50">
    <property type="match status" value="1"/>
</dbReference>
<comment type="caution">
    <text evidence="3">The sequence shown here is derived from an EMBL/GenBank/DDBJ whole genome shotgun (WGS) entry which is preliminary data.</text>
</comment>
<feature type="region of interest" description="Disordered" evidence="1">
    <location>
        <begin position="136"/>
        <end position="157"/>
    </location>
</feature>
<evidence type="ECO:0000313" key="3">
    <source>
        <dbReference type="EMBL" id="MBE1557428.1"/>
    </source>
</evidence>
<dbReference type="InterPro" id="IPR037401">
    <property type="entry name" value="SnoaL-like"/>
</dbReference>
<dbReference type="RefSeq" id="WP_192773055.1">
    <property type="nucleotide sequence ID" value="NZ_BAAASY010000015.1"/>
</dbReference>
<protein>
    <submittedName>
        <fullName evidence="3">Ketosteroid isomerase-like protein</fullName>
    </submittedName>
</protein>
<evidence type="ECO:0000256" key="1">
    <source>
        <dbReference type="SAM" id="MobiDB-lite"/>
    </source>
</evidence>
<dbReference type="Pfam" id="PF13474">
    <property type="entry name" value="SnoaL_3"/>
    <property type="match status" value="1"/>
</dbReference>
<proteinExistence type="predicted"/>
<dbReference type="InterPro" id="IPR032710">
    <property type="entry name" value="NTF2-like_dom_sf"/>
</dbReference>
<keyword evidence="4" id="KW-1185">Reference proteome</keyword>
<reference evidence="3 4" key="1">
    <citation type="submission" date="2020-10" db="EMBL/GenBank/DDBJ databases">
        <title>Sequencing the genomes of 1000 actinobacteria strains.</title>
        <authorList>
            <person name="Klenk H.-P."/>
        </authorList>
    </citation>
    <scope>NUCLEOTIDE SEQUENCE [LARGE SCALE GENOMIC DNA]</scope>
    <source>
        <strain evidence="3 4">DSM 43748</strain>
    </source>
</reference>
<evidence type="ECO:0000259" key="2">
    <source>
        <dbReference type="Pfam" id="PF13474"/>
    </source>
</evidence>